<dbReference type="Proteomes" id="UP000260812">
    <property type="component" value="Unassembled WGS sequence"/>
</dbReference>
<dbReference type="PROSITE" id="PS01124">
    <property type="entry name" value="HTH_ARAC_FAMILY_2"/>
    <property type="match status" value="1"/>
</dbReference>
<keyword evidence="1" id="KW-0805">Transcription regulation</keyword>
<evidence type="ECO:0000256" key="1">
    <source>
        <dbReference type="ARBA" id="ARBA00023015"/>
    </source>
</evidence>
<dbReference type="PANTHER" id="PTHR47504:SF5">
    <property type="entry name" value="RIGHT ORIGIN-BINDING PROTEIN"/>
    <property type="match status" value="1"/>
</dbReference>
<dbReference type="RefSeq" id="WP_021635862.1">
    <property type="nucleotide sequence ID" value="NZ_CALBAU010000038.1"/>
</dbReference>
<evidence type="ECO:0000256" key="2">
    <source>
        <dbReference type="ARBA" id="ARBA00023125"/>
    </source>
</evidence>
<dbReference type="GO" id="GO:0003700">
    <property type="term" value="F:DNA-binding transcription factor activity"/>
    <property type="evidence" value="ECO:0007669"/>
    <property type="project" value="InterPro"/>
</dbReference>
<evidence type="ECO:0000313" key="8">
    <source>
        <dbReference type="Proteomes" id="UP000261166"/>
    </source>
</evidence>
<dbReference type="GeneID" id="97986020"/>
<accession>A0A3E3IAX5</accession>
<gene>
    <name evidence="6" type="ORF">DWY69_02445</name>
    <name evidence="5" type="ORF">DXC51_03745</name>
</gene>
<dbReference type="Pfam" id="PF12833">
    <property type="entry name" value="HTH_18"/>
    <property type="match status" value="1"/>
</dbReference>
<keyword evidence="2" id="KW-0238">DNA-binding</keyword>
<evidence type="ECO:0000313" key="6">
    <source>
        <dbReference type="EMBL" id="RGE73969.1"/>
    </source>
</evidence>
<dbReference type="Proteomes" id="UP000261166">
    <property type="component" value="Unassembled WGS sequence"/>
</dbReference>
<evidence type="ECO:0000256" key="3">
    <source>
        <dbReference type="ARBA" id="ARBA00023163"/>
    </source>
</evidence>
<protein>
    <submittedName>
        <fullName evidence="5">AraC family transcriptional regulator</fullName>
    </submittedName>
</protein>
<dbReference type="EMBL" id="QVLV01000002">
    <property type="protein sequence ID" value="RGE64196.1"/>
    <property type="molecule type" value="Genomic_DNA"/>
</dbReference>
<dbReference type="SUPFAM" id="SSF46689">
    <property type="entry name" value="Homeodomain-like"/>
    <property type="match status" value="2"/>
</dbReference>
<dbReference type="OrthoDB" id="8365150at2"/>
<feature type="domain" description="HTH araC/xylS-type" evidence="4">
    <location>
        <begin position="8"/>
        <end position="106"/>
    </location>
</feature>
<dbReference type="GO" id="GO:0043565">
    <property type="term" value="F:sequence-specific DNA binding"/>
    <property type="evidence" value="ECO:0007669"/>
    <property type="project" value="InterPro"/>
</dbReference>
<dbReference type="PANTHER" id="PTHR47504">
    <property type="entry name" value="RIGHT ORIGIN-BINDING PROTEIN"/>
    <property type="match status" value="1"/>
</dbReference>
<evidence type="ECO:0000259" key="4">
    <source>
        <dbReference type="PROSITE" id="PS01124"/>
    </source>
</evidence>
<dbReference type="InterPro" id="IPR050959">
    <property type="entry name" value="MarA-like"/>
</dbReference>
<dbReference type="GeneID" id="86053015"/>
<evidence type="ECO:0000313" key="5">
    <source>
        <dbReference type="EMBL" id="RGE64196.1"/>
    </source>
</evidence>
<evidence type="ECO:0000313" key="7">
    <source>
        <dbReference type="Proteomes" id="UP000260812"/>
    </source>
</evidence>
<keyword evidence="3" id="KW-0804">Transcription</keyword>
<dbReference type="InterPro" id="IPR009057">
    <property type="entry name" value="Homeodomain-like_sf"/>
</dbReference>
<dbReference type="InterPro" id="IPR018060">
    <property type="entry name" value="HTH_AraC"/>
</dbReference>
<dbReference type="Gene3D" id="1.10.10.60">
    <property type="entry name" value="Homeodomain-like"/>
    <property type="match status" value="2"/>
</dbReference>
<dbReference type="AlphaFoldDB" id="A0A3E3IAX5"/>
<sequence>MDEKQIAEAVAAYVEDNLHEDLCLESIADKLGYSKFHINRVFAVVTGCTIYKYIQMRRLTEAARQLVETEKPIVEIAYEAHYNSQQAFTLAFHREYQCAPGIYRRNGVFYPKKTRAVIENRLYRAESSFMGSNWKERAAA</sequence>
<name>A0A3E3IAX5_9FIRM</name>
<comment type="caution">
    <text evidence="5">The sequence shown here is derived from an EMBL/GenBank/DDBJ whole genome shotgun (WGS) entry which is preliminary data.</text>
</comment>
<proteinExistence type="predicted"/>
<keyword evidence="7" id="KW-1185">Reference proteome</keyword>
<dbReference type="EMBL" id="QVLU01000002">
    <property type="protein sequence ID" value="RGE73969.1"/>
    <property type="molecule type" value="Genomic_DNA"/>
</dbReference>
<dbReference type="SMART" id="SM00342">
    <property type="entry name" value="HTH_ARAC"/>
    <property type="match status" value="1"/>
</dbReference>
<reference evidence="5 8" key="1">
    <citation type="submission" date="2018-08" db="EMBL/GenBank/DDBJ databases">
        <title>A genome reference for cultivated species of the human gut microbiota.</title>
        <authorList>
            <person name="Zou Y."/>
            <person name="Xue W."/>
            <person name="Luo G."/>
        </authorList>
    </citation>
    <scope>NUCLEOTIDE SEQUENCE [LARGE SCALE GENOMIC DNA]</scope>
    <source>
        <strain evidence="6 8">AF26-4BH</strain>
        <strain evidence="5">TF05-5AC</strain>
    </source>
</reference>
<organism evidence="5 7">
    <name type="scientific">Eisenbergiella massiliensis</name>
    <dbReference type="NCBI Taxonomy" id="1720294"/>
    <lineage>
        <taxon>Bacteria</taxon>
        <taxon>Bacillati</taxon>
        <taxon>Bacillota</taxon>
        <taxon>Clostridia</taxon>
        <taxon>Lachnospirales</taxon>
        <taxon>Lachnospiraceae</taxon>
        <taxon>Eisenbergiella</taxon>
    </lineage>
</organism>